<feature type="region of interest" description="Disordered" evidence="1">
    <location>
        <begin position="23"/>
        <end position="87"/>
    </location>
</feature>
<reference evidence="4 6" key="2">
    <citation type="submission" date="2019-03" db="EMBL/GenBank/DDBJ databases">
        <title>Freshwater and sediment microbial communities from various areas in North America, analyzing microbe dynamics in response to fracking.</title>
        <authorList>
            <person name="Lamendella R."/>
        </authorList>
    </citation>
    <scope>NUCLEOTIDE SEQUENCE [LARGE SCALE GENOMIC DNA]</scope>
    <source>
        <strain evidence="4 6">6_TX</strain>
    </source>
</reference>
<dbReference type="Proteomes" id="UP000294489">
    <property type="component" value="Unassembled WGS sequence"/>
</dbReference>
<dbReference type="InterPro" id="IPR021793">
    <property type="entry name" value="Oprl"/>
</dbReference>
<dbReference type="STRING" id="442341.SAMN04487959_107128"/>
<dbReference type="EMBL" id="SOEC01000005">
    <property type="protein sequence ID" value="TDX30382.1"/>
    <property type="molecule type" value="Genomic_DNA"/>
</dbReference>
<evidence type="ECO:0000313" key="5">
    <source>
        <dbReference type="Proteomes" id="UP000199040"/>
    </source>
</evidence>
<feature type="compositionally biased region" description="Basic and acidic residues" evidence="1">
    <location>
        <begin position="75"/>
        <end position="87"/>
    </location>
</feature>
<organism evidence="3 5">
    <name type="scientific">Modicisalibacter xianhensis</name>
    <dbReference type="NCBI Taxonomy" id="442341"/>
    <lineage>
        <taxon>Bacteria</taxon>
        <taxon>Pseudomonadati</taxon>
        <taxon>Pseudomonadota</taxon>
        <taxon>Gammaproteobacteria</taxon>
        <taxon>Oceanospirillales</taxon>
        <taxon>Halomonadaceae</taxon>
        <taxon>Modicisalibacter</taxon>
    </lineage>
</organism>
<dbReference type="Proteomes" id="UP000199040">
    <property type="component" value="Unassembled WGS sequence"/>
</dbReference>
<evidence type="ECO:0000256" key="1">
    <source>
        <dbReference type="SAM" id="MobiDB-lite"/>
    </source>
</evidence>
<reference evidence="3 5" key="1">
    <citation type="submission" date="2016-10" db="EMBL/GenBank/DDBJ databases">
        <authorList>
            <person name="de Groot N.N."/>
        </authorList>
    </citation>
    <scope>NUCLEOTIDE SEQUENCE [LARGE SCALE GENOMIC DNA]</scope>
    <source>
        <strain evidence="3 5">CGMCC 1.6848</strain>
    </source>
</reference>
<evidence type="ECO:0000313" key="4">
    <source>
        <dbReference type="EMBL" id="TDX30382.1"/>
    </source>
</evidence>
<evidence type="ECO:0000256" key="2">
    <source>
        <dbReference type="SAM" id="SignalP"/>
    </source>
</evidence>
<feature type="compositionally biased region" description="Polar residues" evidence="1">
    <location>
        <begin position="25"/>
        <end position="42"/>
    </location>
</feature>
<proteinExistence type="predicted"/>
<dbReference type="NCBIfam" id="NF040598">
    <property type="entry name" value="Ala_zip_lipo"/>
    <property type="match status" value="1"/>
</dbReference>
<keyword evidence="2" id="KW-0732">Signal</keyword>
<dbReference type="RefSeq" id="WP_092846266.1">
    <property type="nucleotide sequence ID" value="NZ_FOPY01000007.1"/>
</dbReference>
<keyword evidence="5" id="KW-1185">Reference proteome</keyword>
<dbReference type="PROSITE" id="PS51257">
    <property type="entry name" value="PROKAR_LIPOPROTEIN"/>
    <property type="match status" value="1"/>
</dbReference>
<feature type="compositionally biased region" description="Low complexity" evidence="1">
    <location>
        <begin position="50"/>
        <end position="74"/>
    </location>
</feature>
<dbReference type="Pfam" id="PF11839">
    <property type="entry name" value="Alanine_zipper"/>
    <property type="match status" value="1"/>
</dbReference>
<evidence type="ECO:0000313" key="6">
    <source>
        <dbReference type="Proteomes" id="UP000294489"/>
    </source>
</evidence>
<dbReference type="AlphaFoldDB" id="A0A1I3BU81"/>
<sequence length="87" mass="9628">MKKTSTMLKLAAATLAMGVMAGCASQASEEQSGQMSQAQQEANETRSMAREALTTAQQAQRTAQQALQLAQQNRQEMDRMFERSMRK</sequence>
<feature type="chain" id="PRO_5036021141" evidence="2">
    <location>
        <begin position="22"/>
        <end position="87"/>
    </location>
</feature>
<name>A0A1I3BU81_9GAMM</name>
<feature type="signal peptide" evidence="2">
    <location>
        <begin position="1"/>
        <end position="21"/>
    </location>
</feature>
<protein>
    <submittedName>
        <fullName evidence="4">Uncharacterized protein DUF3359</fullName>
    </submittedName>
</protein>
<dbReference type="OrthoDB" id="9977833at2"/>
<evidence type="ECO:0000313" key="3">
    <source>
        <dbReference type="EMBL" id="SFH65847.1"/>
    </source>
</evidence>
<dbReference type="EMBL" id="FOPY01000007">
    <property type="protein sequence ID" value="SFH65847.1"/>
    <property type="molecule type" value="Genomic_DNA"/>
</dbReference>
<gene>
    <name evidence="4" type="ORF">DFO67_105171</name>
    <name evidence="3" type="ORF">SAMN04487959_107128</name>
</gene>
<accession>A0A1I3BU81</accession>